<evidence type="ECO:0000256" key="1">
    <source>
        <dbReference type="SAM" id="MobiDB-lite"/>
    </source>
</evidence>
<gene>
    <name evidence="2" type="ORF">J1605_011263</name>
</gene>
<proteinExistence type="predicted"/>
<sequence>MEAEMGVMQPVSCEGCVGRRRSASRFSEISPAHRARPPSLAVAPGLTRRPFRSLSPGNARSLPPVLASSCRFCVPDTPAPGRLPGSPAARVPGRPDVPLPGARTPSPSCLPHPAEHASPSRAPRPWAPRGRRGGDSEGGRGGGGGHAEEPRSSDLRRRERNSRRAQPGKSPERRRERGDLCSSYGPLGAAARVPGPGMKSSGPCPPGAGMPQA</sequence>
<protein>
    <submittedName>
        <fullName evidence="2">Uncharacterized protein</fullName>
    </submittedName>
</protein>
<evidence type="ECO:0000313" key="2">
    <source>
        <dbReference type="EMBL" id="KAJ8781279.1"/>
    </source>
</evidence>
<feature type="compositionally biased region" description="Basic and acidic residues" evidence="1">
    <location>
        <begin position="146"/>
        <end position="157"/>
    </location>
</feature>
<comment type="caution">
    <text evidence="2">The sequence shown here is derived from an EMBL/GenBank/DDBJ whole genome shotgun (WGS) entry which is preliminary data.</text>
</comment>
<dbReference type="Proteomes" id="UP001159641">
    <property type="component" value="Unassembled WGS sequence"/>
</dbReference>
<dbReference type="EMBL" id="JAIQCJ010002147">
    <property type="protein sequence ID" value="KAJ8781279.1"/>
    <property type="molecule type" value="Genomic_DNA"/>
</dbReference>
<keyword evidence="3" id="KW-1185">Reference proteome</keyword>
<feature type="compositionally biased region" description="Basic and acidic residues" evidence="1">
    <location>
        <begin position="170"/>
        <end position="179"/>
    </location>
</feature>
<reference evidence="2 3" key="1">
    <citation type="submission" date="2022-11" db="EMBL/GenBank/DDBJ databases">
        <title>Whole genome sequence of Eschrichtius robustus ER-17-0199.</title>
        <authorList>
            <person name="Bruniche-Olsen A."/>
            <person name="Black A.N."/>
            <person name="Fields C.J."/>
            <person name="Walden K."/>
            <person name="Dewoody J.A."/>
        </authorList>
    </citation>
    <scope>NUCLEOTIDE SEQUENCE [LARGE SCALE GENOMIC DNA]</scope>
    <source>
        <strain evidence="2">ER-17-0199</strain>
        <tissue evidence="2">Blubber</tissue>
    </source>
</reference>
<feature type="compositionally biased region" description="Low complexity" evidence="1">
    <location>
        <begin position="117"/>
        <end position="128"/>
    </location>
</feature>
<dbReference type="AlphaFoldDB" id="A0AB34GS86"/>
<organism evidence="2 3">
    <name type="scientific">Eschrichtius robustus</name>
    <name type="common">California gray whale</name>
    <name type="synonym">Eschrichtius gibbosus</name>
    <dbReference type="NCBI Taxonomy" id="9764"/>
    <lineage>
        <taxon>Eukaryota</taxon>
        <taxon>Metazoa</taxon>
        <taxon>Chordata</taxon>
        <taxon>Craniata</taxon>
        <taxon>Vertebrata</taxon>
        <taxon>Euteleostomi</taxon>
        <taxon>Mammalia</taxon>
        <taxon>Eutheria</taxon>
        <taxon>Laurasiatheria</taxon>
        <taxon>Artiodactyla</taxon>
        <taxon>Whippomorpha</taxon>
        <taxon>Cetacea</taxon>
        <taxon>Mysticeti</taxon>
        <taxon>Eschrichtiidae</taxon>
        <taxon>Eschrichtius</taxon>
    </lineage>
</organism>
<evidence type="ECO:0000313" key="3">
    <source>
        <dbReference type="Proteomes" id="UP001159641"/>
    </source>
</evidence>
<accession>A0AB34GS86</accession>
<name>A0AB34GS86_ESCRO</name>
<feature type="region of interest" description="Disordered" evidence="1">
    <location>
        <begin position="80"/>
        <end position="213"/>
    </location>
</feature>
<feature type="compositionally biased region" description="Pro residues" evidence="1">
    <location>
        <begin position="203"/>
        <end position="213"/>
    </location>
</feature>
<feature type="region of interest" description="Disordered" evidence="1">
    <location>
        <begin position="24"/>
        <end position="59"/>
    </location>
</feature>